<feature type="transmembrane region" description="Helical" evidence="6">
    <location>
        <begin position="181"/>
        <end position="199"/>
    </location>
</feature>
<evidence type="ECO:0000256" key="5">
    <source>
        <dbReference type="ARBA" id="ARBA00023136"/>
    </source>
</evidence>
<evidence type="ECO:0000256" key="1">
    <source>
        <dbReference type="ARBA" id="ARBA00004141"/>
    </source>
</evidence>
<feature type="transmembrane region" description="Helical" evidence="6">
    <location>
        <begin position="230"/>
        <end position="257"/>
    </location>
</feature>
<reference evidence="7 8" key="1">
    <citation type="submission" date="2021-03" db="EMBL/GenBank/DDBJ databases">
        <title>Genomic Encyclopedia of Type Strains, Phase IV (KMG-IV): sequencing the most valuable type-strain genomes for metagenomic binning, comparative biology and taxonomic classification.</title>
        <authorList>
            <person name="Goeker M."/>
        </authorList>
    </citation>
    <scope>NUCLEOTIDE SEQUENCE [LARGE SCALE GENOMIC DNA]</scope>
    <source>
        <strain evidence="7 8">DSM 21600</strain>
    </source>
</reference>
<feature type="transmembrane region" description="Helical" evidence="6">
    <location>
        <begin position="333"/>
        <end position="358"/>
    </location>
</feature>
<keyword evidence="8" id="KW-1185">Reference proteome</keyword>
<keyword evidence="5 6" id="KW-0472">Membrane</keyword>
<dbReference type="Pfam" id="PF01594">
    <property type="entry name" value="AI-2E_transport"/>
    <property type="match status" value="1"/>
</dbReference>
<organism evidence="7 8">
    <name type="scientific">Rhizobium halophytocola</name>
    <dbReference type="NCBI Taxonomy" id="735519"/>
    <lineage>
        <taxon>Bacteria</taxon>
        <taxon>Pseudomonadati</taxon>
        <taxon>Pseudomonadota</taxon>
        <taxon>Alphaproteobacteria</taxon>
        <taxon>Hyphomicrobiales</taxon>
        <taxon>Rhizobiaceae</taxon>
        <taxon>Rhizobium/Agrobacterium group</taxon>
        <taxon>Rhizobium</taxon>
    </lineage>
</organism>
<feature type="transmembrane region" description="Helical" evidence="6">
    <location>
        <begin position="263"/>
        <end position="281"/>
    </location>
</feature>
<evidence type="ECO:0000256" key="2">
    <source>
        <dbReference type="ARBA" id="ARBA00009773"/>
    </source>
</evidence>
<evidence type="ECO:0000256" key="4">
    <source>
        <dbReference type="ARBA" id="ARBA00022989"/>
    </source>
</evidence>
<protein>
    <submittedName>
        <fullName evidence="7">PurR-regulated permease PerM</fullName>
    </submittedName>
</protein>
<dbReference type="Proteomes" id="UP000759443">
    <property type="component" value="Unassembled WGS sequence"/>
</dbReference>
<evidence type="ECO:0000256" key="3">
    <source>
        <dbReference type="ARBA" id="ARBA00022692"/>
    </source>
</evidence>
<dbReference type="RefSeq" id="WP_209943497.1">
    <property type="nucleotide sequence ID" value="NZ_JAGGJU010000003.1"/>
</dbReference>
<keyword evidence="4 6" id="KW-1133">Transmembrane helix</keyword>
<feature type="transmembrane region" description="Helical" evidence="6">
    <location>
        <begin position="288"/>
        <end position="313"/>
    </location>
</feature>
<dbReference type="InterPro" id="IPR002549">
    <property type="entry name" value="AI-2E-like"/>
</dbReference>
<comment type="similarity">
    <text evidence="2">Belongs to the autoinducer-2 exporter (AI-2E) (TC 2.A.86) family.</text>
</comment>
<evidence type="ECO:0000313" key="7">
    <source>
        <dbReference type="EMBL" id="MBP1849986.1"/>
    </source>
</evidence>
<dbReference type="EMBL" id="JAGGJU010000003">
    <property type="protein sequence ID" value="MBP1849986.1"/>
    <property type="molecule type" value="Genomic_DNA"/>
</dbReference>
<keyword evidence="3 6" id="KW-0812">Transmembrane</keyword>
<feature type="transmembrane region" description="Helical" evidence="6">
    <location>
        <begin position="81"/>
        <end position="103"/>
    </location>
</feature>
<dbReference type="PANTHER" id="PTHR21716:SF61">
    <property type="entry name" value="BLR8064 PROTEIN"/>
    <property type="match status" value="1"/>
</dbReference>
<evidence type="ECO:0000313" key="8">
    <source>
        <dbReference type="Proteomes" id="UP000759443"/>
    </source>
</evidence>
<proteinExistence type="inferred from homology"/>
<dbReference type="PANTHER" id="PTHR21716">
    <property type="entry name" value="TRANSMEMBRANE PROTEIN"/>
    <property type="match status" value="1"/>
</dbReference>
<evidence type="ECO:0000256" key="6">
    <source>
        <dbReference type="SAM" id="Phobius"/>
    </source>
</evidence>
<accession>A0ABS4DWC6</accession>
<sequence>MTDKEHRKPQNAPRWLGPVARNGTALIPPITAARWLLVLIVIAGIYFFHGFVVPMLAALVLAFASWPLYTRLVARVGGSRTIAASLAILFILLFLIVPISIAITYTVGEVREWIGWAAEVNKFGAPPPMWILRLPVIGGWLGHQWAAYIGNPGAIGDLMQIVSGAHIGNIYRAVVATGGSAFHLVLTLLFMLITLFFVYRDGSSFTRQVDLLGERILPTRWERISRVVPATISSTVTGMTLIAIGEGLVLGTAYWLAGVPSPVTFGLITGIMALIPGGAPLSFTLVSLYLLASGSYVAGIALFAWGAVELFIVDKTIRPRLIGGPIKLPFLPTFFGLVGGVKTMGLLGLFIGPVLMALMVSIWREWMREVELSDVREATTTPRTETETEIISVRDEDGEVAVLHKTVIRSDR</sequence>
<gene>
    <name evidence="7" type="ORF">J2Z17_001407</name>
</gene>
<name>A0ABS4DWC6_9HYPH</name>
<feature type="transmembrane region" description="Helical" evidence="6">
    <location>
        <begin position="36"/>
        <end position="69"/>
    </location>
</feature>
<comment type="caution">
    <text evidence="7">The sequence shown here is derived from an EMBL/GenBank/DDBJ whole genome shotgun (WGS) entry which is preliminary data.</text>
</comment>
<comment type="subcellular location">
    <subcellularLocation>
        <location evidence="1">Membrane</location>
        <topology evidence="1">Multi-pass membrane protein</topology>
    </subcellularLocation>
</comment>